<dbReference type="Proteomes" id="UP000030742">
    <property type="component" value="Unassembled WGS sequence"/>
</dbReference>
<dbReference type="GO" id="GO:0048008">
    <property type="term" value="P:platelet-derived growth factor receptor signaling pathway"/>
    <property type="evidence" value="ECO:0007669"/>
    <property type="project" value="TreeGrafter"/>
</dbReference>
<keyword evidence="1" id="KW-0645">Protease</keyword>
<name>U4UZC5_DENPD</name>
<dbReference type="InterPro" id="IPR043504">
    <property type="entry name" value="Peptidase_S1_PA_chymotrypsin"/>
</dbReference>
<evidence type="ECO:0000313" key="7">
    <source>
        <dbReference type="Proteomes" id="UP000030742"/>
    </source>
</evidence>
<evidence type="ECO:0000313" key="6">
    <source>
        <dbReference type="EMBL" id="ERL95761.1"/>
    </source>
</evidence>
<evidence type="ECO:0000256" key="1">
    <source>
        <dbReference type="ARBA" id="ARBA00022670"/>
    </source>
</evidence>
<sequence>MQGDSGGPLQIRKNNRYYLIGIPSVGLQCGQVNVPGVYTWVASYLPWIQQYIFIELRCLRKSSSSVRPWPQTTKVSST</sequence>
<dbReference type="GO" id="GO:0004252">
    <property type="term" value="F:serine-type endopeptidase activity"/>
    <property type="evidence" value="ECO:0007669"/>
    <property type="project" value="InterPro"/>
</dbReference>
<dbReference type="PANTHER" id="PTHR24264:SF42">
    <property type="entry name" value="TISSUE-TYPE PLASMINOGEN ACTIVATOR"/>
    <property type="match status" value="1"/>
</dbReference>
<dbReference type="EMBL" id="KI207946">
    <property type="protein sequence ID" value="ERL95761.1"/>
    <property type="molecule type" value="Genomic_DNA"/>
</dbReference>
<dbReference type="InterPro" id="IPR009003">
    <property type="entry name" value="Peptidase_S1_PA"/>
</dbReference>
<keyword evidence="2" id="KW-0732">Signal</keyword>
<dbReference type="GO" id="GO:0014909">
    <property type="term" value="P:smooth muscle cell migration"/>
    <property type="evidence" value="ECO:0007669"/>
    <property type="project" value="TreeGrafter"/>
</dbReference>
<proteinExistence type="predicted"/>
<dbReference type="PROSITE" id="PS50240">
    <property type="entry name" value="TRYPSIN_DOM"/>
    <property type="match status" value="1"/>
</dbReference>
<dbReference type="GO" id="GO:0005615">
    <property type="term" value="C:extracellular space"/>
    <property type="evidence" value="ECO:0007669"/>
    <property type="project" value="TreeGrafter"/>
</dbReference>
<dbReference type="GO" id="GO:0006508">
    <property type="term" value="P:proteolysis"/>
    <property type="evidence" value="ECO:0007669"/>
    <property type="project" value="UniProtKB-KW"/>
</dbReference>
<dbReference type="STRING" id="77166.U4UZC5"/>
<keyword evidence="4" id="KW-0720">Serine protease</keyword>
<dbReference type="InterPro" id="IPR050127">
    <property type="entry name" value="Serine_Proteases_S1"/>
</dbReference>
<reference evidence="6 7" key="1">
    <citation type="journal article" date="2013" name="Genome Biol.">
        <title>Draft genome of the mountain pine beetle, Dendroctonus ponderosae Hopkins, a major forest pest.</title>
        <authorList>
            <person name="Keeling C.I."/>
            <person name="Yuen M.M."/>
            <person name="Liao N.Y."/>
            <person name="Docking T.R."/>
            <person name="Chan S.K."/>
            <person name="Taylor G.A."/>
            <person name="Palmquist D.L."/>
            <person name="Jackman S.D."/>
            <person name="Nguyen A."/>
            <person name="Li M."/>
            <person name="Henderson H."/>
            <person name="Janes J.K."/>
            <person name="Zhao Y."/>
            <person name="Pandoh P."/>
            <person name="Moore R."/>
            <person name="Sperling F.A."/>
            <person name="Huber D.P."/>
            <person name="Birol I."/>
            <person name="Jones S.J."/>
            <person name="Bohlmann J."/>
        </authorList>
    </citation>
    <scope>NUCLEOTIDE SEQUENCE</scope>
</reference>
<evidence type="ECO:0000256" key="4">
    <source>
        <dbReference type="ARBA" id="ARBA00022825"/>
    </source>
</evidence>
<keyword evidence="3" id="KW-0378">Hydrolase</keyword>
<dbReference type="InterPro" id="IPR001254">
    <property type="entry name" value="Trypsin_dom"/>
</dbReference>
<dbReference type="Gene3D" id="2.40.10.10">
    <property type="entry name" value="Trypsin-like serine proteases"/>
    <property type="match status" value="1"/>
</dbReference>
<evidence type="ECO:0000256" key="3">
    <source>
        <dbReference type="ARBA" id="ARBA00022801"/>
    </source>
</evidence>
<evidence type="ECO:0000259" key="5">
    <source>
        <dbReference type="PROSITE" id="PS50240"/>
    </source>
</evidence>
<dbReference type="AlphaFoldDB" id="U4UZC5"/>
<gene>
    <name evidence="6" type="ORF">D910_00254</name>
</gene>
<organism evidence="6 7">
    <name type="scientific">Dendroctonus ponderosae</name>
    <name type="common">Mountain pine beetle</name>
    <dbReference type="NCBI Taxonomy" id="77166"/>
    <lineage>
        <taxon>Eukaryota</taxon>
        <taxon>Metazoa</taxon>
        <taxon>Ecdysozoa</taxon>
        <taxon>Arthropoda</taxon>
        <taxon>Hexapoda</taxon>
        <taxon>Insecta</taxon>
        <taxon>Pterygota</taxon>
        <taxon>Neoptera</taxon>
        <taxon>Endopterygota</taxon>
        <taxon>Coleoptera</taxon>
        <taxon>Polyphaga</taxon>
        <taxon>Cucujiformia</taxon>
        <taxon>Curculionidae</taxon>
        <taxon>Scolytinae</taxon>
        <taxon>Dendroctonus</taxon>
    </lineage>
</organism>
<feature type="domain" description="Peptidase S1" evidence="5">
    <location>
        <begin position="1"/>
        <end position="53"/>
    </location>
</feature>
<protein>
    <recommendedName>
        <fullName evidence="5">Peptidase S1 domain-containing protein</fullName>
    </recommendedName>
</protein>
<accession>U4UZC5</accession>
<dbReference type="SUPFAM" id="SSF50494">
    <property type="entry name" value="Trypsin-like serine proteases"/>
    <property type="match status" value="1"/>
</dbReference>
<dbReference type="Pfam" id="PF00089">
    <property type="entry name" value="Trypsin"/>
    <property type="match status" value="1"/>
</dbReference>
<evidence type="ECO:0000256" key="2">
    <source>
        <dbReference type="ARBA" id="ARBA00022729"/>
    </source>
</evidence>
<dbReference type="PANTHER" id="PTHR24264">
    <property type="entry name" value="TRYPSIN-RELATED"/>
    <property type="match status" value="1"/>
</dbReference>